<dbReference type="PANTHER" id="PTHR32552:SF68">
    <property type="entry name" value="FERRICHROME OUTER MEMBRANE TRANSPORTER_PHAGE RECEPTOR"/>
    <property type="match status" value="1"/>
</dbReference>
<dbReference type="Pfam" id="PF07660">
    <property type="entry name" value="STN"/>
    <property type="match status" value="1"/>
</dbReference>
<evidence type="ECO:0000313" key="16">
    <source>
        <dbReference type="Proteomes" id="UP000306918"/>
    </source>
</evidence>
<accession>A0A4S8HVJ0</accession>
<reference evidence="15 16" key="1">
    <citation type="submission" date="2019-04" db="EMBL/GenBank/DDBJ databases">
        <title>Niastella caeni sp. nov., isolated from activated sludge.</title>
        <authorList>
            <person name="Sheng M."/>
        </authorList>
    </citation>
    <scope>NUCLEOTIDE SEQUENCE [LARGE SCALE GENOMIC DNA]</scope>
    <source>
        <strain evidence="15 16">HX-2-15</strain>
    </source>
</reference>
<dbReference type="InterPro" id="IPR037066">
    <property type="entry name" value="Plug_dom_sf"/>
</dbReference>
<comment type="subcellular location">
    <subcellularLocation>
        <location evidence="1 12">Cell outer membrane</location>
        <topology evidence="1 12">Multi-pass membrane protein</topology>
    </subcellularLocation>
</comment>
<dbReference type="RefSeq" id="WP_136577752.1">
    <property type="nucleotide sequence ID" value="NZ_STFF01000003.1"/>
</dbReference>
<keyword evidence="10 12" id="KW-0472">Membrane</keyword>
<keyword evidence="3 12" id="KW-1134">Transmembrane beta strand</keyword>
<gene>
    <name evidence="15" type="ORF">FAM09_14065</name>
</gene>
<organism evidence="15 16">
    <name type="scientific">Niastella caeni</name>
    <dbReference type="NCBI Taxonomy" id="2569763"/>
    <lineage>
        <taxon>Bacteria</taxon>
        <taxon>Pseudomonadati</taxon>
        <taxon>Bacteroidota</taxon>
        <taxon>Chitinophagia</taxon>
        <taxon>Chitinophagales</taxon>
        <taxon>Chitinophagaceae</taxon>
        <taxon>Niastella</taxon>
    </lineage>
</organism>
<keyword evidence="2 12" id="KW-0813">Transport</keyword>
<dbReference type="Pfam" id="PF07715">
    <property type="entry name" value="Plug"/>
    <property type="match status" value="1"/>
</dbReference>
<dbReference type="InterPro" id="IPR023996">
    <property type="entry name" value="TonB-dep_OMP_SusC/RagA"/>
</dbReference>
<dbReference type="SMART" id="SM00965">
    <property type="entry name" value="STN"/>
    <property type="match status" value="1"/>
</dbReference>
<dbReference type="Gene3D" id="2.170.130.10">
    <property type="entry name" value="TonB-dependent receptor, plug domain"/>
    <property type="match status" value="1"/>
</dbReference>
<keyword evidence="9 13" id="KW-0798">TonB box</keyword>
<evidence type="ECO:0000256" key="5">
    <source>
        <dbReference type="ARBA" id="ARBA00022692"/>
    </source>
</evidence>
<evidence type="ECO:0000256" key="13">
    <source>
        <dbReference type="RuleBase" id="RU003357"/>
    </source>
</evidence>
<dbReference type="AlphaFoldDB" id="A0A4S8HVJ0"/>
<evidence type="ECO:0000313" key="15">
    <source>
        <dbReference type="EMBL" id="THU39620.1"/>
    </source>
</evidence>
<evidence type="ECO:0000256" key="12">
    <source>
        <dbReference type="PROSITE-ProRule" id="PRU01360"/>
    </source>
</evidence>
<dbReference type="NCBIfam" id="TIGR04056">
    <property type="entry name" value="OMP_RagA_SusC"/>
    <property type="match status" value="1"/>
</dbReference>
<dbReference type="InterPro" id="IPR008969">
    <property type="entry name" value="CarboxyPept-like_regulatory"/>
</dbReference>
<evidence type="ECO:0000256" key="7">
    <source>
        <dbReference type="ARBA" id="ARBA00023004"/>
    </source>
</evidence>
<dbReference type="SUPFAM" id="SSF56935">
    <property type="entry name" value="Porins"/>
    <property type="match status" value="1"/>
</dbReference>
<dbReference type="PANTHER" id="PTHR32552">
    <property type="entry name" value="FERRICHROME IRON RECEPTOR-RELATED"/>
    <property type="match status" value="1"/>
</dbReference>
<dbReference type="Proteomes" id="UP000306918">
    <property type="component" value="Unassembled WGS sequence"/>
</dbReference>
<evidence type="ECO:0000256" key="1">
    <source>
        <dbReference type="ARBA" id="ARBA00004571"/>
    </source>
</evidence>
<evidence type="ECO:0000256" key="6">
    <source>
        <dbReference type="ARBA" id="ARBA00022729"/>
    </source>
</evidence>
<dbReference type="InterPro" id="IPR039426">
    <property type="entry name" value="TonB-dep_rcpt-like"/>
</dbReference>
<dbReference type="InterPro" id="IPR011662">
    <property type="entry name" value="Secretin/TonB_short_N"/>
</dbReference>
<dbReference type="InterPro" id="IPR000531">
    <property type="entry name" value="Beta-barrel_TonB"/>
</dbReference>
<evidence type="ECO:0000256" key="8">
    <source>
        <dbReference type="ARBA" id="ARBA00023065"/>
    </source>
</evidence>
<proteinExistence type="inferred from homology"/>
<dbReference type="Gene3D" id="2.60.40.1120">
    <property type="entry name" value="Carboxypeptidase-like, regulatory domain"/>
    <property type="match status" value="1"/>
</dbReference>
<dbReference type="EMBL" id="STFF01000003">
    <property type="protein sequence ID" value="THU39620.1"/>
    <property type="molecule type" value="Genomic_DNA"/>
</dbReference>
<evidence type="ECO:0000256" key="4">
    <source>
        <dbReference type="ARBA" id="ARBA00022496"/>
    </source>
</evidence>
<evidence type="ECO:0000259" key="14">
    <source>
        <dbReference type="SMART" id="SM00965"/>
    </source>
</evidence>
<keyword evidence="6" id="KW-0732">Signal</keyword>
<dbReference type="Gene3D" id="3.55.50.30">
    <property type="match status" value="1"/>
</dbReference>
<evidence type="ECO:0000256" key="9">
    <source>
        <dbReference type="ARBA" id="ARBA00023077"/>
    </source>
</evidence>
<dbReference type="OrthoDB" id="9768177at2"/>
<keyword evidence="16" id="KW-1185">Reference proteome</keyword>
<evidence type="ECO:0000256" key="2">
    <source>
        <dbReference type="ARBA" id="ARBA00022448"/>
    </source>
</evidence>
<keyword evidence="7" id="KW-0408">Iron</keyword>
<dbReference type="NCBIfam" id="TIGR04057">
    <property type="entry name" value="SusC_RagA_signa"/>
    <property type="match status" value="1"/>
</dbReference>
<keyword evidence="5 12" id="KW-0812">Transmembrane</keyword>
<dbReference type="Gene3D" id="2.40.170.20">
    <property type="entry name" value="TonB-dependent receptor, beta-barrel domain"/>
    <property type="match status" value="1"/>
</dbReference>
<dbReference type="InterPro" id="IPR036942">
    <property type="entry name" value="Beta-barrel_TonB_sf"/>
</dbReference>
<name>A0A4S8HVJ0_9BACT</name>
<dbReference type="GO" id="GO:0015344">
    <property type="term" value="F:siderophore uptake transmembrane transporter activity"/>
    <property type="evidence" value="ECO:0007669"/>
    <property type="project" value="TreeGrafter"/>
</dbReference>
<dbReference type="Pfam" id="PF13715">
    <property type="entry name" value="CarbopepD_reg_2"/>
    <property type="match status" value="1"/>
</dbReference>
<dbReference type="PROSITE" id="PS52016">
    <property type="entry name" value="TONB_DEPENDENT_REC_3"/>
    <property type="match status" value="1"/>
</dbReference>
<evidence type="ECO:0000256" key="3">
    <source>
        <dbReference type="ARBA" id="ARBA00022452"/>
    </source>
</evidence>
<keyword evidence="8" id="KW-0406">Ion transport</keyword>
<sequence length="1141" mass="125714">MQITAMIRLRKYTNGLNTRITSREKHKLLKFMKLTTILLFVTCMHAVAHTSGQTVTLSLKNVPVQKVFKAVSRQTGVSIVYSEDLFEGLKPVSINVKNASIKDVLQQCLPGSPFELSVQGNTVVITKKPVTAISAITTIATPPPPTPIKGKILNEKGEPIAGANIQVKGTRKGVSTGANGEFTIDANKGDILVISNIGYATQQITVTDDRPIQISLVVNSQQLGELVVTALGIQRRSKSLTYSTQKINNTELTTVKNMNPINSLNGKVAGLQINPSASGLGGSVRVILRGQKSTRENQPLYVIDGVPMSNFSGAQPMNVWGESSGSNTVGRDAGDVLSTLNPEDIESITVLKGASAAALYGSQAGNGVIMITTKKGRAGTAKVDFSSNFTMEKPMYYPELQYNYNQTSTDNIYSWGPAGSNPDHVKPFFKTGSTFINTLAFTAGNDKAQTYFSYSNTGNKGIMPTSELKQHTFNFRQTSKFFNDKLNVDANILFSTQKTNNRPSTGLYYNALTGLYLFPRGLNFDQYKNFEYFSPTRNTMLQDWWNINHDKDLVGSDNQQNPYWVLNRDLNIGRKDNLFASVTLKYPVTKWLNIQTRGSINRNYDNYELKAYASTQITLSDFNGRYTNDKLSRTLLYGDVIISGNTPITDKIGFSFNAGTSINDQKQDRDFFDSKGSGLRFANIFTIGNMNLSPALTAQPTGLRRQVQSIFATGTFDLDEKIFIDLTARNDWSSTLAFTPKEKSGYPYFSAGINTIVSDLVKLPTLINYGKVRFSYAKVGNDVEAFSTNPTNTIQSGNYGSIQVGPYLGTYLKPEDARSFEIGTEWKLLNNRLSLDFTWYKTNTRDQYFEFSAPLGSGLSRFFVNAGNIENKGIEFSLGYDVLRKGATKWNSSLNLTRNRNKVIELLPELGGQYEITLAGVNNYSLRIREGGSYGDIYGKTFLRAPDGSIMVDDNGKPQGGDFKFLGNPNPDFLAGWNNTFELKDFVITALIDGRFGGKVMSITQAILDEYGVSKVTADARNNGGVTINATKVSGGKWSGAIPAETFYSTVGGRAGITEYYMYDATNIRLRELSIGYKVPSTSKIIRDMRLSLVARNLFFIKKEAPYDPELSMSTGNGLQGIDVFALPATRSMGLSFRCSF</sequence>
<dbReference type="GO" id="GO:0009279">
    <property type="term" value="C:cell outer membrane"/>
    <property type="evidence" value="ECO:0007669"/>
    <property type="project" value="UniProtKB-SubCell"/>
</dbReference>
<protein>
    <submittedName>
        <fullName evidence="15">SusC/RagA family TonB-linked outer membrane protein</fullName>
    </submittedName>
</protein>
<feature type="domain" description="Secretin/TonB short N-terminal" evidence="14">
    <location>
        <begin position="77"/>
        <end position="128"/>
    </location>
</feature>
<dbReference type="Pfam" id="PF00593">
    <property type="entry name" value="TonB_dep_Rec_b-barrel"/>
    <property type="match status" value="1"/>
</dbReference>
<evidence type="ECO:0000256" key="10">
    <source>
        <dbReference type="ARBA" id="ARBA00023136"/>
    </source>
</evidence>
<keyword evidence="4" id="KW-0410">Iron transport</keyword>
<keyword evidence="11 12" id="KW-0998">Cell outer membrane</keyword>
<dbReference type="SUPFAM" id="SSF49464">
    <property type="entry name" value="Carboxypeptidase regulatory domain-like"/>
    <property type="match status" value="1"/>
</dbReference>
<comment type="similarity">
    <text evidence="12 13">Belongs to the TonB-dependent receptor family.</text>
</comment>
<comment type="caution">
    <text evidence="15">The sequence shown here is derived from an EMBL/GenBank/DDBJ whole genome shotgun (WGS) entry which is preliminary data.</text>
</comment>
<dbReference type="InterPro" id="IPR023997">
    <property type="entry name" value="TonB-dep_OMP_SusC/RagA_CS"/>
</dbReference>
<dbReference type="InterPro" id="IPR012910">
    <property type="entry name" value="Plug_dom"/>
</dbReference>
<evidence type="ECO:0000256" key="11">
    <source>
        <dbReference type="ARBA" id="ARBA00023237"/>
    </source>
</evidence>